<dbReference type="InterPro" id="IPR001789">
    <property type="entry name" value="Sig_transdc_resp-reg_receiver"/>
</dbReference>
<comment type="caution">
    <text evidence="7">The sequence shown here is derived from an EMBL/GenBank/DDBJ whole genome shotgun (WGS) entry which is preliminary data.</text>
</comment>
<name>A0A7X5BWM7_9BACL</name>
<dbReference type="SMART" id="SM00342">
    <property type="entry name" value="HTH_ARAC"/>
    <property type="match status" value="1"/>
</dbReference>
<dbReference type="PROSITE" id="PS01124">
    <property type="entry name" value="HTH_ARAC_FAMILY_2"/>
    <property type="match status" value="1"/>
</dbReference>
<accession>A0A7X5BWM7</accession>
<proteinExistence type="predicted"/>
<dbReference type="GO" id="GO:0003700">
    <property type="term" value="F:DNA-binding transcription factor activity"/>
    <property type="evidence" value="ECO:0007669"/>
    <property type="project" value="InterPro"/>
</dbReference>
<dbReference type="Gene3D" id="3.40.50.2300">
    <property type="match status" value="1"/>
</dbReference>
<evidence type="ECO:0000256" key="4">
    <source>
        <dbReference type="PROSITE-ProRule" id="PRU00169"/>
    </source>
</evidence>
<dbReference type="PROSITE" id="PS50110">
    <property type="entry name" value="RESPONSE_REGULATORY"/>
    <property type="match status" value="1"/>
</dbReference>
<feature type="modified residue" description="4-aspartylphosphate" evidence="4">
    <location>
        <position position="55"/>
    </location>
</feature>
<keyword evidence="4" id="KW-0597">Phosphoprotein</keyword>
<evidence type="ECO:0000259" key="6">
    <source>
        <dbReference type="PROSITE" id="PS50110"/>
    </source>
</evidence>
<dbReference type="Pfam" id="PF12833">
    <property type="entry name" value="HTH_18"/>
    <property type="match status" value="1"/>
</dbReference>
<dbReference type="GO" id="GO:0000160">
    <property type="term" value="P:phosphorelay signal transduction system"/>
    <property type="evidence" value="ECO:0007669"/>
    <property type="project" value="InterPro"/>
</dbReference>
<keyword evidence="8" id="KW-1185">Reference proteome</keyword>
<evidence type="ECO:0000313" key="7">
    <source>
        <dbReference type="EMBL" id="NBC67426.1"/>
    </source>
</evidence>
<dbReference type="Pfam" id="PF00072">
    <property type="entry name" value="Response_reg"/>
    <property type="match status" value="1"/>
</dbReference>
<dbReference type="PANTHER" id="PTHR43280:SF2">
    <property type="entry name" value="HTH-TYPE TRANSCRIPTIONAL REGULATOR EXSA"/>
    <property type="match status" value="1"/>
</dbReference>
<dbReference type="Gene3D" id="1.10.10.60">
    <property type="entry name" value="Homeodomain-like"/>
    <property type="match status" value="2"/>
</dbReference>
<keyword evidence="1" id="KW-0805">Transcription regulation</keyword>
<keyword evidence="2" id="KW-0238">DNA-binding</keyword>
<organism evidence="7 8">
    <name type="scientific">Paenibacillus sacheonensis</name>
    <dbReference type="NCBI Taxonomy" id="742054"/>
    <lineage>
        <taxon>Bacteria</taxon>
        <taxon>Bacillati</taxon>
        <taxon>Bacillota</taxon>
        <taxon>Bacilli</taxon>
        <taxon>Bacillales</taxon>
        <taxon>Paenibacillaceae</taxon>
        <taxon>Paenibacillus</taxon>
    </lineage>
</organism>
<dbReference type="OrthoDB" id="2543932at2"/>
<dbReference type="InterPro" id="IPR020449">
    <property type="entry name" value="Tscrpt_reg_AraC-type_HTH"/>
</dbReference>
<dbReference type="PROSITE" id="PS00041">
    <property type="entry name" value="HTH_ARAC_FAMILY_1"/>
    <property type="match status" value="1"/>
</dbReference>
<dbReference type="AlphaFoldDB" id="A0A7X5BWM7"/>
<evidence type="ECO:0000256" key="2">
    <source>
        <dbReference type="ARBA" id="ARBA00023125"/>
    </source>
</evidence>
<dbReference type="InterPro" id="IPR018062">
    <property type="entry name" value="HTH_AraC-typ_CS"/>
</dbReference>
<keyword evidence="3" id="KW-0804">Transcription</keyword>
<evidence type="ECO:0000313" key="8">
    <source>
        <dbReference type="Proteomes" id="UP000558113"/>
    </source>
</evidence>
<dbReference type="InterPro" id="IPR018060">
    <property type="entry name" value="HTH_AraC"/>
</dbReference>
<dbReference type="InterPro" id="IPR009057">
    <property type="entry name" value="Homeodomain-like_sf"/>
</dbReference>
<dbReference type="RefSeq" id="WP_161693211.1">
    <property type="nucleotide sequence ID" value="NZ_JAAAMU010000001.1"/>
</dbReference>
<dbReference type="SMART" id="SM00448">
    <property type="entry name" value="REC"/>
    <property type="match status" value="1"/>
</dbReference>
<evidence type="ECO:0000259" key="5">
    <source>
        <dbReference type="PROSITE" id="PS01124"/>
    </source>
</evidence>
<protein>
    <submittedName>
        <fullName evidence="7">Response regulator</fullName>
    </submittedName>
</protein>
<reference evidence="7 8" key="1">
    <citation type="submission" date="2020-01" db="EMBL/GenBank/DDBJ databases">
        <title>Paenibacillus soybeanensis sp. nov. isolated from the nodules of soybean (Glycine max(L.) Merr).</title>
        <authorList>
            <person name="Wang H."/>
        </authorList>
    </citation>
    <scope>NUCLEOTIDE SEQUENCE [LARGE SCALE GENOMIC DNA]</scope>
    <source>
        <strain evidence="7 8">DSM 23054</strain>
    </source>
</reference>
<evidence type="ECO:0000256" key="3">
    <source>
        <dbReference type="ARBA" id="ARBA00023163"/>
    </source>
</evidence>
<dbReference type="Proteomes" id="UP000558113">
    <property type="component" value="Unassembled WGS sequence"/>
</dbReference>
<dbReference type="CDD" id="cd17536">
    <property type="entry name" value="REC_YesN-like"/>
    <property type="match status" value="1"/>
</dbReference>
<dbReference type="GO" id="GO:0043565">
    <property type="term" value="F:sequence-specific DNA binding"/>
    <property type="evidence" value="ECO:0007669"/>
    <property type="project" value="InterPro"/>
</dbReference>
<sequence>MFRLLVVDDEPVIADGLFETLKEMEGFDTEVHKAYSGFEALALLNAKKFDLIVTDICMQGMDGLELVEKIKGSWPECKIVFLTGHDQFEYAYKALQFHGVSYLLKNEDYEKIVDTVRMQLCDLEKSLRDEHLLRTAREQMDKALPLLRRELLTAVLERGEGEDLGERLGELEIGISASRPVMLIVGCRQDLASGDANVFSRASEEYAVSLLVERYLSPYVRMAETVIRHSRTYFVWFAQPAAEGEDEGQHTPVFVKGALELVRQACQQSLGFSLSFIVGGQPLPWSNLAEAFRYARSVLNSRVEQGTDVLVLTEAYFMNDKGRPPQFDGQPLLVQRLAQALEDLELLLEQGQSEPFLEAYERLRMTMAEGASGRRSSQSETKQRLSLFFVSFLNRYELTEQLVGDIDVDALLAGFPALTLAETFEVCREVAQSIFRVRSAENERRSIIAIHQVQQYIQEHLDADLSLTSLADSVYFNPKYFSRLFRQVTGEYLSDYIHERRLRKAKEMLEQPQIKIHAVAAAIGYQSPSYFTRFFKKAMQMSPQEYRDSRPNAAGTAK</sequence>
<dbReference type="SUPFAM" id="SSF46689">
    <property type="entry name" value="Homeodomain-like"/>
    <property type="match status" value="2"/>
</dbReference>
<feature type="domain" description="Response regulatory" evidence="6">
    <location>
        <begin position="3"/>
        <end position="120"/>
    </location>
</feature>
<feature type="domain" description="HTH araC/xylS-type" evidence="5">
    <location>
        <begin position="451"/>
        <end position="549"/>
    </location>
</feature>
<evidence type="ECO:0000256" key="1">
    <source>
        <dbReference type="ARBA" id="ARBA00023015"/>
    </source>
</evidence>
<gene>
    <name evidence="7" type="ORF">GT003_00270</name>
</gene>
<dbReference type="SUPFAM" id="SSF52172">
    <property type="entry name" value="CheY-like"/>
    <property type="match status" value="1"/>
</dbReference>
<dbReference type="InterPro" id="IPR011006">
    <property type="entry name" value="CheY-like_superfamily"/>
</dbReference>
<dbReference type="PANTHER" id="PTHR43280">
    <property type="entry name" value="ARAC-FAMILY TRANSCRIPTIONAL REGULATOR"/>
    <property type="match status" value="1"/>
</dbReference>
<dbReference type="EMBL" id="JAAAMU010000001">
    <property type="protein sequence ID" value="NBC67426.1"/>
    <property type="molecule type" value="Genomic_DNA"/>
</dbReference>
<dbReference type="PRINTS" id="PR00032">
    <property type="entry name" value="HTHARAC"/>
</dbReference>